<dbReference type="PANTHER" id="PTHR13903">
    <property type="entry name" value="PIRIN-RELATED"/>
    <property type="match status" value="1"/>
</dbReference>
<keyword evidence="2" id="KW-0408">Iron</keyword>
<feature type="binding site" evidence="2">
    <location>
        <position position="57"/>
    </location>
    <ligand>
        <name>Fe cation</name>
        <dbReference type="ChEBI" id="CHEBI:24875"/>
    </ligand>
</feature>
<dbReference type="GO" id="GO:0046872">
    <property type="term" value="F:metal ion binding"/>
    <property type="evidence" value="ECO:0007669"/>
    <property type="project" value="UniProtKB-KW"/>
</dbReference>
<dbReference type="PATRIC" id="fig|445709.3.peg.70"/>
<organism evidence="6 7">
    <name type="scientific">Pandoraea thiooxydans</name>
    <dbReference type="NCBI Taxonomy" id="445709"/>
    <lineage>
        <taxon>Bacteria</taxon>
        <taxon>Pseudomonadati</taxon>
        <taxon>Pseudomonadota</taxon>
        <taxon>Betaproteobacteria</taxon>
        <taxon>Burkholderiales</taxon>
        <taxon>Burkholderiaceae</taxon>
        <taxon>Pandoraea</taxon>
    </lineage>
</organism>
<dbReference type="OrthoDB" id="321327at2"/>
<evidence type="ECO:0008006" key="8">
    <source>
        <dbReference type="Google" id="ProtNLM"/>
    </source>
</evidence>
<feature type="domain" description="Pirin C-terminal" evidence="5">
    <location>
        <begin position="174"/>
        <end position="284"/>
    </location>
</feature>
<evidence type="ECO:0000256" key="1">
    <source>
        <dbReference type="ARBA" id="ARBA00008416"/>
    </source>
</evidence>
<dbReference type="CDD" id="cd02909">
    <property type="entry name" value="cupin_pirin_N"/>
    <property type="match status" value="1"/>
</dbReference>
<accession>A0A0G3EQG7</accession>
<keyword evidence="7" id="KW-1185">Reference proteome</keyword>
<name>A0A0G3EQG7_9BURK</name>
<dbReference type="InterPro" id="IPR008778">
    <property type="entry name" value="Pirin_C_dom"/>
</dbReference>
<comment type="cofactor">
    <cofactor evidence="2">
        <name>Fe cation</name>
        <dbReference type="ChEBI" id="CHEBI:24875"/>
    </cofactor>
    <text evidence="2">Binds 1 Fe cation per subunit.</text>
</comment>
<dbReference type="STRING" id="445709.ABW99_00290"/>
<dbReference type="Pfam" id="PF02678">
    <property type="entry name" value="Pirin"/>
    <property type="match status" value="1"/>
</dbReference>
<evidence type="ECO:0000313" key="7">
    <source>
        <dbReference type="Proteomes" id="UP000036700"/>
    </source>
</evidence>
<evidence type="ECO:0000313" key="6">
    <source>
        <dbReference type="EMBL" id="AKJ66901.1"/>
    </source>
</evidence>
<protein>
    <recommendedName>
        <fullName evidence="8">Pirin</fullName>
    </recommendedName>
</protein>
<dbReference type="PANTHER" id="PTHR13903:SF8">
    <property type="entry name" value="PIRIN"/>
    <property type="match status" value="1"/>
</dbReference>
<dbReference type="InterPro" id="IPR003829">
    <property type="entry name" value="Pirin_N_dom"/>
</dbReference>
<dbReference type="InterPro" id="IPR012093">
    <property type="entry name" value="Pirin"/>
</dbReference>
<dbReference type="SUPFAM" id="SSF51182">
    <property type="entry name" value="RmlC-like cupins"/>
    <property type="match status" value="1"/>
</dbReference>
<dbReference type="Pfam" id="PF05726">
    <property type="entry name" value="Pirin_C"/>
    <property type="match status" value="1"/>
</dbReference>
<keyword evidence="2" id="KW-0479">Metal-binding</keyword>
<reference evidence="7" key="1">
    <citation type="submission" date="2015-06" db="EMBL/GenBank/DDBJ databases">
        <authorList>
            <person name="Lim Y.L."/>
            <person name="Ee R."/>
            <person name="Yong D."/>
            <person name="How K.Y."/>
            <person name="Yin W.F."/>
            <person name="Chan K.G."/>
        </authorList>
    </citation>
    <scope>NUCLEOTIDE SEQUENCE [LARGE SCALE GENOMIC DNA]</scope>
    <source>
        <strain evidence="7">DSM 25325</strain>
    </source>
</reference>
<gene>
    <name evidence="6" type="ORF">ABW99_00290</name>
</gene>
<evidence type="ECO:0000259" key="4">
    <source>
        <dbReference type="Pfam" id="PF02678"/>
    </source>
</evidence>
<feature type="domain" description="Pirin N-terminal" evidence="4">
    <location>
        <begin position="49"/>
        <end position="116"/>
    </location>
</feature>
<evidence type="ECO:0000259" key="5">
    <source>
        <dbReference type="Pfam" id="PF05726"/>
    </source>
</evidence>
<comment type="similarity">
    <text evidence="1 3">Belongs to the pirin family.</text>
</comment>
<dbReference type="AlphaFoldDB" id="A0A0G3EQG7"/>
<dbReference type="KEGG" id="ptx:ABW99_00290"/>
<dbReference type="Proteomes" id="UP000036700">
    <property type="component" value="Chromosome"/>
</dbReference>
<feature type="binding site" evidence="2">
    <location>
        <position position="101"/>
    </location>
    <ligand>
        <name>Fe cation</name>
        <dbReference type="ChEBI" id="CHEBI:24875"/>
    </ligand>
</feature>
<feature type="binding site" evidence="2">
    <location>
        <position position="55"/>
    </location>
    <ligand>
        <name>Fe cation</name>
        <dbReference type="ChEBI" id="CHEBI:24875"/>
    </ligand>
</feature>
<evidence type="ECO:0000256" key="2">
    <source>
        <dbReference type="PIRSR" id="PIRSR006232-1"/>
    </source>
</evidence>
<dbReference type="EMBL" id="CP011568">
    <property type="protein sequence ID" value="AKJ66901.1"/>
    <property type="molecule type" value="Genomic_DNA"/>
</dbReference>
<dbReference type="InterPro" id="IPR011051">
    <property type="entry name" value="RmlC_Cupin_sf"/>
</dbReference>
<dbReference type="Gene3D" id="2.60.120.10">
    <property type="entry name" value="Jelly Rolls"/>
    <property type="match status" value="2"/>
</dbReference>
<dbReference type="InterPro" id="IPR014710">
    <property type="entry name" value="RmlC-like_jellyroll"/>
</dbReference>
<dbReference type="CDD" id="cd02247">
    <property type="entry name" value="cupin_pirin_C"/>
    <property type="match status" value="1"/>
</dbReference>
<sequence length="292" mass="31578">MEKMIHIVHRASRGGATDQVEQNRMVVAPRDFPGQSPFLLLMEDWFRAPGGFATHPHRGFETVTLVLEGAIEHRDHTGSHGVLHAGDVQWMTAGGGVLHSELPHGEALAHTLQLWLNLPAVRKMTPARYRDQRLADTPVWRAPGVEVRVYAGQAGTGAQAVDQAHSSLWPLHLLDIRLAPGAAWQQTLPARFRGFAYVLEGSGVAGGEPTRVSATDAAWFEPGDVDVGADATDTLTLRAGDESMRVIVYAGVPIDEPVAAYGPFVMNTMSEVQRAYADFHAGRLTDPASGQS</sequence>
<proteinExistence type="inferred from homology"/>
<evidence type="ECO:0000256" key="3">
    <source>
        <dbReference type="RuleBase" id="RU003457"/>
    </source>
</evidence>
<dbReference type="RefSeq" id="WP_047212420.1">
    <property type="nucleotide sequence ID" value="NZ_CP011568.3"/>
</dbReference>
<dbReference type="PIRSF" id="PIRSF006232">
    <property type="entry name" value="Pirin"/>
    <property type="match status" value="1"/>
</dbReference>
<feature type="binding site" evidence="2">
    <location>
        <position position="99"/>
    </location>
    <ligand>
        <name>Fe cation</name>
        <dbReference type="ChEBI" id="CHEBI:24875"/>
    </ligand>
</feature>